<evidence type="ECO:0000259" key="1">
    <source>
        <dbReference type="SMART" id="SM00860"/>
    </source>
</evidence>
<evidence type="ECO:0000313" key="2">
    <source>
        <dbReference type="EMBL" id="GAA1964724.1"/>
    </source>
</evidence>
<organism evidence="2 3">
    <name type="scientific">Amycolatopsis minnesotensis</name>
    <dbReference type="NCBI Taxonomy" id="337894"/>
    <lineage>
        <taxon>Bacteria</taxon>
        <taxon>Bacillati</taxon>
        <taxon>Actinomycetota</taxon>
        <taxon>Actinomycetes</taxon>
        <taxon>Pseudonocardiales</taxon>
        <taxon>Pseudonocardiaceae</taxon>
        <taxon>Amycolatopsis</taxon>
    </lineage>
</organism>
<protein>
    <recommendedName>
        <fullName evidence="1">Knr4/Smi1-like domain-containing protein</fullName>
    </recommendedName>
</protein>
<comment type="caution">
    <text evidence="2">The sequence shown here is derived from an EMBL/GenBank/DDBJ whole genome shotgun (WGS) entry which is preliminary data.</text>
</comment>
<dbReference type="EMBL" id="BAAANN010000015">
    <property type="protein sequence ID" value="GAA1964724.1"/>
    <property type="molecule type" value="Genomic_DNA"/>
</dbReference>
<dbReference type="RefSeq" id="WP_344420850.1">
    <property type="nucleotide sequence ID" value="NZ_BAAANN010000015.1"/>
</dbReference>
<dbReference type="InterPro" id="IPR018958">
    <property type="entry name" value="Knr4/Smi1-like_dom"/>
</dbReference>
<dbReference type="Proteomes" id="UP001501116">
    <property type="component" value="Unassembled WGS sequence"/>
</dbReference>
<accession>A0ABN2R7W0</accession>
<sequence length="205" mass="22936">MDTEVTRLWHQIMTVLRDQAPITAQAIRPPAPSEDVEHLQHLIGLDFPADLRAWWTLMDGIDDQGENRTGNRVGHLLPKGFVPLSVAQAEKEYTHQLNYPAHDCCTPDGTHREKAGATGFPFCSALVPLCRNILGGLLCVDLRPGDDHGCIVEWYAAEGFYPSDWADVTDLLNEVSEGLEDYSQGLELSPYETRPFVHEGMLKWP</sequence>
<gene>
    <name evidence="2" type="ORF">GCM10009754_40840</name>
</gene>
<keyword evidence="3" id="KW-1185">Reference proteome</keyword>
<reference evidence="2 3" key="1">
    <citation type="journal article" date="2019" name="Int. J. Syst. Evol. Microbiol.">
        <title>The Global Catalogue of Microorganisms (GCM) 10K type strain sequencing project: providing services to taxonomists for standard genome sequencing and annotation.</title>
        <authorList>
            <consortium name="The Broad Institute Genomics Platform"/>
            <consortium name="The Broad Institute Genome Sequencing Center for Infectious Disease"/>
            <person name="Wu L."/>
            <person name="Ma J."/>
        </authorList>
    </citation>
    <scope>NUCLEOTIDE SEQUENCE [LARGE SCALE GENOMIC DNA]</scope>
    <source>
        <strain evidence="2 3">JCM 14545</strain>
    </source>
</reference>
<name>A0ABN2R7W0_9PSEU</name>
<evidence type="ECO:0000313" key="3">
    <source>
        <dbReference type="Proteomes" id="UP001501116"/>
    </source>
</evidence>
<proteinExistence type="predicted"/>
<dbReference type="SMART" id="SM00860">
    <property type="entry name" value="SMI1_KNR4"/>
    <property type="match status" value="1"/>
</dbReference>
<feature type="domain" description="Knr4/Smi1-like" evidence="1">
    <location>
        <begin position="30"/>
        <end position="174"/>
    </location>
</feature>
<dbReference type="Pfam" id="PF09346">
    <property type="entry name" value="SMI1_KNR4"/>
    <property type="match status" value="1"/>
</dbReference>